<feature type="region of interest" description="Disordered" evidence="2">
    <location>
        <begin position="83"/>
        <end position="121"/>
    </location>
</feature>
<protein>
    <submittedName>
        <fullName evidence="5">Transcription factor</fullName>
    </submittedName>
</protein>
<accession>A0A167BNJ2</accession>
<comment type="caution">
    <text evidence="5">The sequence shown here is derived from an EMBL/GenBank/DDBJ whole genome shotgun (WGS) entry which is preliminary data.</text>
</comment>
<feature type="domain" description="Xylanolytic transcriptional activator regulatory" evidence="4">
    <location>
        <begin position="190"/>
        <end position="340"/>
    </location>
</feature>
<dbReference type="OrthoDB" id="3266505at2759"/>
<evidence type="ECO:0000259" key="4">
    <source>
        <dbReference type="Pfam" id="PF04082"/>
    </source>
</evidence>
<dbReference type="GeneID" id="30026107"/>
<dbReference type="CDD" id="cd12148">
    <property type="entry name" value="fungal_TF_MHR"/>
    <property type="match status" value="1"/>
</dbReference>
<dbReference type="AlphaFoldDB" id="A0A167BNJ2"/>
<dbReference type="PANTHER" id="PTHR46910:SF17">
    <property type="entry name" value="SCFA-RELATED"/>
    <property type="match status" value="1"/>
</dbReference>
<proteinExistence type="predicted"/>
<reference evidence="5 6" key="1">
    <citation type="journal article" date="2016" name="Genome Biol. Evol.">
        <title>Divergent and convergent evolution of fungal pathogenicity.</title>
        <authorList>
            <person name="Shang Y."/>
            <person name="Xiao G."/>
            <person name="Zheng P."/>
            <person name="Cen K."/>
            <person name="Zhan S."/>
            <person name="Wang C."/>
        </authorList>
    </citation>
    <scope>NUCLEOTIDE SEQUENCE [LARGE SCALE GENOMIC DNA]</scope>
    <source>
        <strain evidence="5 6">ARSEF 2679</strain>
    </source>
</reference>
<dbReference type="GO" id="GO:0000981">
    <property type="term" value="F:DNA-binding transcription factor activity, RNA polymerase II-specific"/>
    <property type="evidence" value="ECO:0007669"/>
    <property type="project" value="InterPro"/>
</dbReference>
<dbReference type="Pfam" id="PF04082">
    <property type="entry name" value="Fungal_trans"/>
    <property type="match status" value="1"/>
</dbReference>
<dbReference type="InterPro" id="IPR050987">
    <property type="entry name" value="AtrR-like"/>
</dbReference>
<dbReference type="Pfam" id="PF00172">
    <property type="entry name" value="Zn_clus"/>
    <property type="match status" value="1"/>
</dbReference>
<dbReference type="STRING" id="1081104.A0A167BNJ2"/>
<dbReference type="Gene3D" id="3.90.180.10">
    <property type="entry name" value="Medium-chain alcohol dehydrogenases, catalytic domain"/>
    <property type="match status" value="1"/>
</dbReference>
<feature type="domain" description="Zn(2)-C6 fungal-type" evidence="3">
    <location>
        <begin position="59"/>
        <end position="77"/>
    </location>
</feature>
<evidence type="ECO:0000256" key="2">
    <source>
        <dbReference type="SAM" id="MobiDB-lite"/>
    </source>
</evidence>
<dbReference type="InterPro" id="IPR001138">
    <property type="entry name" value="Zn2Cys6_DnaBD"/>
</dbReference>
<evidence type="ECO:0000256" key="1">
    <source>
        <dbReference type="ARBA" id="ARBA00023242"/>
    </source>
</evidence>
<dbReference type="Proteomes" id="UP000076744">
    <property type="component" value="Unassembled WGS sequence"/>
</dbReference>
<dbReference type="EMBL" id="AZHB01000078">
    <property type="protein sequence ID" value="OAA40237.1"/>
    <property type="molecule type" value="Genomic_DNA"/>
</dbReference>
<organism evidence="5 6">
    <name type="scientific">Cordyceps fumosorosea (strain ARSEF 2679)</name>
    <name type="common">Isaria fumosorosea</name>
    <dbReference type="NCBI Taxonomy" id="1081104"/>
    <lineage>
        <taxon>Eukaryota</taxon>
        <taxon>Fungi</taxon>
        <taxon>Dikarya</taxon>
        <taxon>Ascomycota</taxon>
        <taxon>Pezizomycotina</taxon>
        <taxon>Sordariomycetes</taxon>
        <taxon>Hypocreomycetidae</taxon>
        <taxon>Hypocreales</taxon>
        <taxon>Cordycipitaceae</taxon>
        <taxon>Cordyceps</taxon>
    </lineage>
</organism>
<dbReference type="CDD" id="cd00067">
    <property type="entry name" value="GAL4"/>
    <property type="match status" value="1"/>
</dbReference>
<keyword evidence="1" id="KW-0539">Nucleus</keyword>
<dbReference type="SUPFAM" id="SSF50129">
    <property type="entry name" value="GroES-like"/>
    <property type="match status" value="1"/>
</dbReference>
<dbReference type="RefSeq" id="XP_018699393.1">
    <property type="nucleotide sequence ID" value="XM_018853416.1"/>
</dbReference>
<evidence type="ECO:0000313" key="5">
    <source>
        <dbReference type="EMBL" id="OAA40237.1"/>
    </source>
</evidence>
<dbReference type="GO" id="GO:0008270">
    <property type="term" value="F:zinc ion binding"/>
    <property type="evidence" value="ECO:0007669"/>
    <property type="project" value="InterPro"/>
</dbReference>
<dbReference type="InterPro" id="IPR011032">
    <property type="entry name" value="GroES-like_sf"/>
</dbReference>
<gene>
    <name evidence="5" type="ORF">ISF_09815</name>
</gene>
<dbReference type="InterPro" id="IPR007219">
    <property type="entry name" value="XnlR_reg_dom"/>
</dbReference>
<dbReference type="GO" id="GO:0006351">
    <property type="term" value="P:DNA-templated transcription"/>
    <property type="evidence" value="ECO:0007669"/>
    <property type="project" value="InterPro"/>
</dbReference>
<evidence type="ECO:0000313" key="6">
    <source>
        <dbReference type="Proteomes" id="UP000076744"/>
    </source>
</evidence>
<name>A0A167BNJ2_CORFA</name>
<evidence type="ECO:0000259" key="3">
    <source>
        <dbReference type="Pfam" id="PF00172"/>
    </source>
</evidence>
<dbReference type="PANTHER" id="PTHR46910">
    <property type="entry name" value="TRANSCRIPTION FACTOR PDR1"/>
    <property type="match status" value="1"/>
</dbReference>
<sequence length="345" mass="37854">MKAIITSLRTDIPVPAISDGEVLVKVTNMTLSATDLKLIDVFSPDASIMGCDFAGVVAKCDRERPCQLCVRAGAECVPRNIGAADSASSTAKRPTTDAEPSSLDHIPSSDTASKTSPGDDLVMPDSSIVDLTALVLSKMSLGSSLHQDTSALPGGNKLIGPERLGRPHWRQIVALQLPDDLILEQFVDKFFVSVDWFIMVFHEQLFRERFAKLLGSSHVAYHEENFLWLCMLVVALGAHYTSISQAHTPSQLELRQLTACIIMQIETRFLQFLGCATLEAVQISILMGSFLLFSGRPNVGLGISAAGVKIAQVINLHRENLWRDCSAAETETRRRTWWALEVFDK</sequence>
<keyword evidence="6" id="KW-1185">Reference proteome</keyword>
<dbReference type="GO" id="GO:0003677">
    <property type="term" value="F:DNA binding"/>
    <property type="evidence" value="ECO:0007669"/>
    <property type="project" value="InterPro"/>
</dbReference>